<dbReference type="InterPro" id="IPR050109">
    <property type="entry name" value="HTH-type_TetR-like_transc_reg"/>
</dbReference>
<dbReference type="OrthoDB" id="9809265at2"/>
<evidence type="ECO:0000256" key="4">
    <source>
        <dbReference type="PROSITE-ProRule" id="PRU00335"/>
    </source>
</evidence>
<evidence type="ECO:0000256" key="2">
    <source>
        <dbReference type="ARBA" id="ARBA00023125"/>
    </source>
</evidence>
<dbReference type="Gene3D" id="1.10.357.10">
    <property type="entry name" value="Tetracycline Repressor, domain 2"/>
    <property type="match status" value="1"/>
</dbReference>
<dbReference type="Pfam" id="PF00440">
    <property type="entry name" value="TetR_N"/>
    <property type="match status" value="1"/>
</dbReference>
<evidence type="ECO:0000256" key="1">
    <source>
        <dbReference type="ARBA" id="ARBA00023015"/>
    </source>
</evidence>
<evidence type="ECO:0000259" key="5">
    <source>
        <dbReference type="PROSITE" id="PS50977"/>
    </source>
</evidence>
<keyword evidence="8" id="KW-1185">Reference proteome</keyword>
<organism evidence="7 9">
    <name type="scientific">Thalassovita autumnalis</name>
    <dbReference type="NCBI Taxonomy" id="2072972"/>
    <lineage>
        <taxon>Bacteria</taxon>
        <taxon>Pseudomonadati</taxon>
        <taxon>Pseudomonadota</taxon>
        <taxon>Alphaproteobacteria</taxon>
        <taxon>Rhodobacterales</taxon>
        <taxon>Roseobacteraceae</taxon>
        <taxon>Thalassovita</taxon>
    </lineage>
</organism>
<dbReference type="RefSeq" id="WP_058243740.1">
    <property type="nucleotide sequence ID" value="NZ_CYSB01000026.1"/>
</dbReference>
<keyword evidence="1" id="KW-0805">Transcription regulation</keyword>
<proteinExistence type="predicted"/>
<dbReference type="Proteomes" id="UP000051086">
    <property type="component" value="Unassembled WGS sequence"/>
</dbReference>
<dbReference type="SUPFAM" id="SSF46689">
    <property type="entry name" value="Homeodomain-like"/>
    <property type="match status" value="1"/>
</dbReference>
<feature type="DNA-binding region" description="H-T-H motif" evidence="4">
    <location>
        <begin position="31"/>
        <end position="50"/>
    </location>
</feature>
<keyword evidence="3" id="KW-0804">Transcription</keyword>
<name>A0A0P1FEF4_9RHOB</name>
<evidence type="ECO:0000313" key="8">
    <source>
        <dbReference type="Proteomes" id="UP000051086"/>
    </source>
</evidence>
<sequence length="199" mass="21601">MPRPSMKDQRSEEILDAYLTCVARFGLEGATQERIAAEAGVKRPLLRHYLGNKDQMIDALADHVISSFDLASDVIGAELAALDTPQDLVAMLFTDRGAHDPRYLLAWQALAIAVADHPHMREPLLASMQRFLTMLQNTLARIVPSAPTVQINAVAQGISALFINADSFTPLGPPAAWRAETQEAAMLLASTLTSHTSEA</sequence>
<dbReference type="EMBL" id="CYSC01000033">
    <property type="protein sequence ID" value="CUH72542.1"/>
    <property type="molecule type" value="Genomic_DNA"/>
</dbReference>
<dbReference type="PROSITE" id="PS50977">
    <property type="entry name" value="HTH_TETR_2"/>
    <property type="match status" value="1"/>
</dbReference>
<dbReference type="PANTHER" id="PTHR30055">
    <property type="entry name" value="HTH-TYPE TRANSCRIPTIONAL REGULATOR RUTR"/>
    <property type="match status" value="1"/>
</dbReference>
<reference evidence="6 8" key="2">
    <citation type="submission" date="2015-09" db="EMBL/GenBank/DDBJ databases">
        <authorList>
            <person name="Rodrigo-Torres L."/>
            <person name="Arahal D.R."/>
        </authorList>
    </citation>
    <scope>NUCLEOTIDE SEQUENCE [LARGE SCALE GENOMIC DNA]</scope>
    <source>
        <strain evidence="6 8">CECT 5118</strain>
    </source>
</reference>
<dbReference type="AlphaFoldDB" id="A0A0P1FEF4"/>
<dbReference type="InterPro" id="IPR001647">
    <property type="entry name" value="HTH_TetR"/>
</dbReference>
<evidence type="ECO:0000256" key="3">
    <source>
        <dbReference type="ARBA" id="ARBA00023163"/>
    </source>
</evidence>
<reference evidence="7 9" key="1">
    <citation type="submission" date="2015-09" db="EMBL/GenBank/DDBJ databases">
        <authorList>
            <consortium name="Swine Surveillance"/>
        </authorList>
    </citation>
    <scope>NUCLEOTIDE SEQUENCE [LARGE SCALE GENOMIC DNA]</scope>
    <source>
        <strain evidence="7 9">5120</strain>
    </source>
</reference>
<feature type="domain" description="HTH tetR-type" evidence="5">
    <location>
        <begin position="8"/>
        <end position="68"/>
    </location>
</feature>
<dbReference type="GO" id="GO:0003700">
    <property type="term" value="F:DNA-binding transcription factor activity"/>
    <property type="evidence" value="ECO:0007669"/>
    <property type="project" value="TreeGrafter"/>
</dbReference>
<protein>
    <submittedName>
        <fullName evidence="7">Transcriptional regulator BetI</fullName>
    </submittedName>
</protein>
<dbReference type="EMBL" id="CYSB01000026">
    <property type="protein sequence ID" value="CUH66212.1"/>
    <property type="molecule type" value="Genomic_DNA"/>
</dbReference>
<dbReference type="GO" id="GO:0000976">
    <property type="term" value="F:transcription cis-regulatory region binding"/>
    <property type="evidence" value="ECO:0007669"/>
    <property type="project" value="TreeGrafter"/>
</dbReference>
<evidence type="ECO:0000313" key="9">
    <source>
        <dbReference type="Proteomes" id="UP000051887"/>
    </source>
</evidence>
<accession>A0A0P1FEF4</accession>
<gene>
    <name evidence="6" type="ORF">TL5118_01645</name>
    <name evidence="7" type="ORF">TL5120_02347</name>
</gene>
<keyword evidence="2 4" id="KW-0238">DNA-binding</keyword>
<dbReference type="InterPro" id="IPR009057">
    <property type="entry name" value="Homeodomain-like_sf"/>
</dbReference>
<dbReference type="Proteomes" id="UP000051887">
    <property type="component" value="Unassembled WGS sequence"/>
</dbReference>
<dbReference type="PANTHER" id="PTHR30055:SF234">
    <property type="entry name" value="HTH-TYPE TRANSCRIPTIONAL REGULATOR BETI"/>
    <property type="match status" value="1"/>
</dbReference>
<evidence type="ECO:0000313" key="7">
    <source>
        <dbReference type="EMBL" id="CUH72542.1"/>
    </source>
</evidence>
<evidence type="ECO:0000313" key="6">
    <source>
        <dbReference type="EMBL" id="CUH66212.1"/>
    </source>
</evidence>